<keyword evidence="1" id="KW-1133">Transmembrane helix</keyword>
<keyword evidence="3" id="KW-1185">Reference proteome</keyword>
<dbReference type="SUPFAM" id="SSF50939">
    <property type="entry name" value="Sialidases"/>
    <property type="match status" value="1"/>
</dbReference>
<dbReference type="Gene3D" id="2.120.10.10">
    <property type="match status" value="1"/>
</dbReference>
<evidence type="ECO:0000313" key="3">
    <source>
        <dbReference type="Proteomes" id="UP000188273"/>
    </source>
</evidence>
<name>A0A1Q2HPB1_9BACT</name>
<sequence>MKYKNFTINLNIIMITFFLCFCSYAQSSQKMPLLIDISDDTERHVEIAERTGDVCQVRPATLLLPDGETIFCVCNIVDGGNSGLMAVSHNGGITWKRIDERLPASFSSHENCPSIYRMRDMQSGKTRLWIFSASPSMPRIMSEDGGKTWTEKNLSILTAL</sequence>
<dbReference type="RefSeq" id="WP_227806812.1">
    <property type="nucleotide sequence ID" value="NZ_CP019633.1"/>
</dbReference>
<evidence type="ECO:0000313" key="2">
    <source>
        <dbReference type="EMBL" id="AQQ09106.1"/>
    </source>
</evidence>
<dbReference type="Pfam" id="PF02012">
    <property type="entry name" value="BNR"/>
    <property type="match status" value="1"/>
</dbReference>
<dbReference type="KEGG" id="pbu:L21SP3_00906"/>
<accession>A0A1Q2HPB1</accession>
<dbReference type="InterPro" id="IPR002860">
    <property type="entry name" value="BNR_rpt"/>
</dbReference>
<dbReference type="CDD" id="cd15482">
    <property type="entry name" value="Sialidase_non-viral"/>
    <property type="match status" value="1"/>
</dbReference>
<dbReference type="STRING" id="1940790.L21SP3_00906"/>
<protein>
    <recommendedName>
        <fullName evidence="4">Neuraminidase (Sialidase)</fullName>
    </recommendedName>
</protein>
<reference evidence="3" key="1">
    <citation type="submission" date="2017-02" db="EMBL/GenBank/DDBJ databases">
        <title>Comparative genomics and description of representatives of a novel lineage of planctomycetes thriving in anoxic sediments.</title>
        <authorList>
            <person name="Spring S."/>
            <person name="Bunk B."/>
            <person name="Sproer C."/>
            <person name="Klenk H.-P."/>
        </authorList>
    </citation>
    <scope>NUCLEOTIDE SEQUENCE [LARGE SCALE GENOMIC DNA]</scope>
    <source>
        <strain evidence="3">L21-RPul-D3</strain>
    </source>
</reference>
<proteinExistence type="predicted"/>
<gene>
    <name evidence="2" type="ORF">L21SP3_00906</name>
</gene>
<dbReference type="Proteomes" id="UP000188273">
    <property type="component" value="Chromosome"/>
</dbReference>
<dbReference type="InterPro" id="IPR036278">
    <property type="entry name" value="Sialidase_sf"/>
</dbReference>
<dbReference type="EMBL" id="CP019633">
    <property type="protein sequence ID" value="AQQ09106.1"/>
    <property type="molecule type" value="Genomic_DNA"/>
</dbReference>
<evidence type="ECO:0008006" key="4">
    <source>
        <dbReference type="Google" id="ProtNLM"/>
    </source>
</evidence>
<evidence type="ECO:0000256" key="1">
    <source>
        <dbReference type="SAM" id="Phobius"/>
    </source>
</evidence>
<feature type="transmembrane region" description="Helical" evidence="1">
    <location>
        <begin position="6"/>
        <end position="25"/>
    </location>
</feature>
<keyword evidence="1" id="KW-0472">Membrane</keyword>
<keyword evidence="1" id="KW-0812">Transmembrane</keyword>
<dbReference type="AlphaFoldDB" id="A0A1Q2HPB1"/>
<organism evidence="2 3">
    <name type="scientific">Sedimentisphaera cyanobacteriorum</name>
    <dbReference type="NCBI Taxonomy" id="1940790"/>
    <lineage>
        <taxon>Bacteria</taxon>
        <taxon>Pseudomonadati</taxon>
        <taxon>Planctomycetota</taxon>
        <taxon>Phycisphaerae</taxon>
        <taxon>Sedimentisphaerales</taxon>
        <taxon>Sedimentisphaeraceae</taxon>
        <taxon>Sedimentisphaera</taxon>
    </lineage>
</organism>